<evidence type="ECO:0000256" key="2">
    <source>
        <dbReference type="ARBA" id="ARBA00006936"/>
    </source>
</evidence>
<dbReference type="GO" id="GO:0016624">
    <property type="term" value="F:oxidoreductase activity, acting on the aldehyde or oxo group of donors, disulfide as acceptor"/>
    <property type="evidence" value="ECO:0007669"/>
    <property type="project" value="InterPro"/>
</dbReference>
<dbReference type="EMBL" id="OC856932">
    <property type="protein sequence ID" value="CAD7624483.1"/>
    <property type="molecule type" value="Genomic_DNA"/>
</dbReference>
<name>A0A7R9PXE3_9ACAR</name>
<dbReference type="InterPro" id="IPR011603">
    <property type="entry name" value="2oxoglutarate_DH_E1"/>
</dbReference>
<proteinExistence type="inferred from homology"/>
<dbReference type="NCBIfam" id="TIGR00239">
    <property type="entry name" value="2oxo_dh_E1"/>
    <property type="match status" value="1"/>
</dbReference>
<dbReference type="InterPro" id="IPR042179">
    <property type="entry name" value="KGD_C_sf"/>
</dbReference>
<dbReference type="Pfam" id="PF00676">
    <property type="entry name" value="E1_dh"/>
    <property type="match status" value="1"/>
</dbReference>
<dbReference type="Gene3D" id="3.40.50.11610">
    <property type="entry name" value="Multifunctional 2-oxoglutarate metabolism enzyme, C-terminal domain"/>
    <property type="match status" value="1"/>
</dbReference>
<dbReference type="Gene3D" id="3.40.50.12470">
    <property type="match status" value="1"/>
</dbReference>
<dbReference type="Gene3D" id="3.40.50.970">
    <property type="match status" value="1"/>
</dbReference>
<evidence type="ECO:0000259" key="6">
    <source>
        <dbReference type="SMART" id="SM00861"/>
    </source>
</evidence>
<dbReference type="GO" id="GO:0030976">
    <property type="term" value="F:thiamine pyrophosphate binding"/>
    <property type="evidence" value="ECO:0007669"/>
    <property type="project" value="InterPro"/>
</dbReference>
<dbReference type="Pfam" id="PF16870">
    <property type="entry name" value="OxoGdeHyase_C"/>
    <property type="match status" value="1"/>
</dbReference>
<keyword evidence="4" id="KW-0560">Oxidoreductase</keyword>
<sequence length="913" mass="103058">KPLRAFTRHNEFIKTLKYHTISGVYGYKPKQNQFVCDNIAVKRRSQNNADIHELVNAFRSRGHLLSRLDPLSLTEGKSLDALNIDISRYETSQSVIDPKEFVNLGRNECRIEEMVNFLKGTYCGNISIEFMHLTDANERLWIANKWEDIIANTTFTEQHKKRLASDLLKSELFDHFLTKKFSSVKRYGGEGSETMITFFEHIFEASCESGVSDVIVGMPHRGRLNLLTNSLNYPPVILFQKMMGKPEFNLNESNGATGDVLSHMFTSIDRQFADKSVHIILLPNPSHLEAISPVVSGKARGKAMTKNVGPYSEANKISPILGIQVHGDAAFTGQGIIMETLAMANVPHYSVDGSIHLIVNNQIGYTTPGQTSHGRSSMYSSDALKAIDGPCIHVNGEDPESVVKAAQFALEYRQTFGKDIAVDLVCYRQWGHNELDDPTYTNPIMYSTIHSRDMTIPQKYSQQVLSNDEKQLIVDQYTAFLNQHFQDINHYKPVNTNFKGVWSQITQASDKAITRWDTSVEPDVLYYICGKSINIPNEFNLHPNLNKVLNERLNKLKEGVKIDWATAEALAFGSLLYQGFNVRISGQDVGRGTFSQRHVMLVDQKNGDTYIPINKLIDNQKGFIEVCNSILSEEAVLAYEWGLSIDNPNNLVIWEAQFGDFFNGAQIIFDTFVSSGETKWGLSSALTILLPHGYEGAGPEHSSCRMERFLQMSDSKESGVDSDHINWSIANPSTPSQYFHLLRRQMIRDYRKPLIVITPKILLRHPACVSGIEEFTNSSSFSPVLSDPFVTNDSDIKTVVLCSGKHFYTLSKEREEKNAKHVAIIRLEELCPFPANEISAQLSKFKSVKEFIWSQEEHQNMGAWSYVRPRFQDILNCRLRYVGRPPLSAPAVGIGELHKQEAADILLDTFRSK</sequence>
<protein>
    <recommendedName>
        <fullName evidence="6">Transketolase-like pyrimidine-binding domain-containing protein</fullName>
    </recommendedName>
</protein>
<comment type="cofactor">
    <cofactor evidence="1">
        <name>thiamine diphosphate</name>
        <dbReference type="ChEBI" id="CHEBI:58937"/>
    </cofactor>
</comment>
<evidence type="ECO:0000256" key="5">
    <source>
        <dbReference type="ARBA" id="ARBA00023052"/>
    </source>
</evidence>
<keyword evidence="3" id="KW-0809">Transit peptide</keyword>
<evidence type="ECO:0000256" key="1">
    <source>
        <dbReference type="ARBA" id="ARBA00001964"/>
    </source>
</evidence>
<organism evidence="7">
    <name type="scientific">Medioppia subpectinata</name>
    <dbReference type="NCBI Taxonomy" id="1979941"/>
    <lineage>
        <taxon>Eukaryota</taxon>
        <taxon>Metazoa</taxon>
        <taxon>Ecdysozoa</taxon>
        <taxon>Arthropoda</taxon>
        <taxon>Chelicerata</taxon>
        <taxon>Arachnida</taxon>
        <taxon>Acari</taxon>
        <taxon>Acariformes</taxon>
        <taxon>Sarcoptiformes</taxon>
        <taxon>Oribatida</taxon>
        <taxon>Brachypylina</taxon>
        <taxon>Oppioidea</taxon>
        <taxon>Oppiidae</taxon>
        <taxon>Medioppia</taxon>
    </lineage>
</organism>
<evidence type="ECO:0000256" key="3">
    <source>
        <dbReference type="ARBA" id="ARBA00022946"/>
    </source>
</evidence>
<dbReference type="AlphaFoldDB" id="A0A7R9PXE3"/>
<dbReference type="NCBIfam" id="NF008907">
    <property type="entry name" value="PRK12270.1"/>
    <property type="match status" value="1"/>
</dbReference>
<feature type="domain" description="Transketolase-like pyrimidine-binding" evidence="6">
    <location>
        <begin position="562"/>
        <end position="765"/>
    </location>
</feature>
<dbReference type="InterPro" id="IPR001017">
    <property type="entry name" value="DH_E1"/>
</dbReference>
<gene>
    <name evidence="7" type="ORF">OSB1V03_LOCUS4927</name>
</gene>
<dbReference type="OrthoDB" id="413077at2759"/>
<evidence type="ECO:0000313" key="8">
    <source>
        <dbReference type="Proteomes" id="UP000759131"/>
    </source>
</evidence>
<keyword evidence="8" id="KW-1185">Reference proteome</keyword>
<dbReference type="SUPFAM" id="SSF52518">
    <property type="entry name" value="Thiamin diphosphate-binding fold (THDP-binding)"/>
    <property type="match status" value="2"/>
</dbReference>
<feature type="non-terminal residue" evidence="7">
    <location>
        <position position="913"/>
    </location>
</feature>
<comment type="similarity">
    <text evidence="2">Belongs to the alpha-ketoglutarate dehydrogenase family.</text>
</comment>
<dbReference type="InterPro" id="IPR031717">
    <property type="entry name" value="ODO-1/KGD_C"/>
</dbReference>
<keyword evidence="5" id="KW-0786">Thiamine pyrophosphate</keyword>
<evidence type="ECO:0000256" key="4">
    <source>
        <dbReference type="ARBA" id="ARBA00023002"/>
    </source>
</evidence>
<evidence type="ECO:0000313" key="7">
    <source>
        <dbReference type="EMBL" id="CAD7624483.1"/>
    </source>
</evidence>
<dbReference type="InterPro" id="IPR005475">
    <property type="entry name" value="Transketolase-like_Pyr-bd"/>
</dbReference>
<dbReference type="CDD" id="cd02016">
    <property type="entry name" value="TPP_E1_OGDC_like"/>
    <property type="match status" value="1"/>
</dbReference>
<dbReference type="Pfam" id="PF02779">
    <property type="entry name" value="Transket_pyr"/>
    <property type="match status" value="1"/>
</dbReference>
<dbReference type="EMBL" id="CAJPIZ010002357">
    <property type="protein sequence ID" value="CAG2104913.1"/>
    <property type="molecule type" value="Genomic_DNA"/>
</dbReference>
<dbReference type="PANTHER" id="PTHR23152">
    <property type="entry name" value="2-OXOGLUTARATE DEHYDROGENASE"/>
    <property type="match status" value="1"/>
</dbReference>
<dbReference type="PIRSF" id="PIRSF000157">
    <property type="entry name" value="Oxoglu_dh_E1"/>
    <property type="match status" value="1"/>
</dbReference>
<dbReference type="SMART" id="SM00861">
    <property type="entry name" value="Transket_pyr"/>
    <property type="match status" value="1"/>
</dbReference>
<dbReference type="PANTHER" id="PTHR23152:SF4">
    <property type="entry name" value="2-OXOADIPATE DEHYDROGENASE COMPLEX COMPONENT E1"/>
    <property type="match status" value="1"/>
</dbReference>
<dbReference type="Gene3D" id="1.10.287.1150">
    <property type="entry name" value="TPP helical domain"/>
    <property type="match status" value="1"/>
</dbReference>
<reference evidence="7" key="1">
    <citation type="submission" date="2020-11" db="EMBL/GenBank/DDBJ databases">
        <authorList>
            <person name="Tran Van P."/>
        </authorList>
    </citation>
    <scope>NUCLEOTIDE SEQUENCE</scope>
</reference>
<dbReference type="Proteomes" id="UP000759131">
    <property type="component" value="Unassembled WGS sequence"/>
</dbReference>
<dbReference type="InterPro" id="IPR029061">
    <property type="entry name" value="THDP-binding"/>
</dbReference>
<dbReference type="NCBIfam" id="NF006914">
    <property type="entry name" value="PRK09404.1"/>
    <property type="match status" value="1"/>
</dbReference>
<accession>A0A7R9PXE3</accession>